<accession>A0ABN2HNH2</accession>
<feature type="region of interest" description="Disordered" evidence="3">
    <location>
        <begin position="1"/>
        <end position="27"/>
    </location>
</feature>
<name>A0ABN2HNH2_9ACTN</name>
<dbReference type="PANTHER" id="PTHR30328">
    <property type="entry name" value="TRANSCRIPTIONAL REPRESSOR"/>
    <property type="match status" value="1"/>
</dbReference>
<evidence type="ECO:0000313" key="5">
    <source>
        <dbReference type="EMBL" id="GAA1690801.1"/>
    </source>
</evidence>
<dbReference type="Pfam" id="PF00440">
    <property type="entry name" value="TetR_N"/>
    <property type="match status" value="1"/>
</dbReference>
<sequence length="211" mass="23045">MDGKSARVIGVRRSPGPDERQRDAERSRQQLLDAAVIEFGAHGFSGARVGAIADRAGVNKQLISYYFGGKEGLYKAVADRWRATEPAVTDDPGTLGELVGAYARVAVEQPDLLKLLVREGIDRDTATGDEEAQYQRFQGMLADFRRRQSEGELADDLDPAYAALALFGIAAAPVVFPQIARAIGLDPDSPDFPSQYAEQADRLVSHLRSRR</sequence>
<dbReference type="InterPro" id="IPR041467">
    <property type="entry name" value="Sco4008_C"/>
</dbReference>
<comment type="caution">
    <text evidence="5">The sequence shown here is derived from an EMBL/GenBank/DDBJ whole genome shotgun (WGS) entry which is preliminary data.</text>
</comment>
<dbReference type="PANTHER" id="PTHR30328:SF54">
    <property type="entry name" value="HTH-TYPE TRANSCRIPTIONAL REPRESSOR SCO4008"/>
    <property type="match status" value="1"/>
</dbReference>
<dbReference type="InterPro" id="IPR009057">
    <property type="entry name" value="Homeodomain-like_sf"/>
</dbReference>
<evidence type="ECO:0000259" key="4">
    <source>
        <dbReference type="PROSITE" id="PS50977"/>
    </source>
</evidence>
<dbReference type="Gene3D" id="1.10.357.10">
    <property type="entry name" value="Tetracycline Repressor, domain 2"/>
    <property type="match status" value="1"/>
</dbReference>
<evidence type="ECO:0000256" key="3">
    <source>
        <dbReference type="SAM" id="MobiDB-lite"/>
    </source>
</evidence>
<reference evidence="5 6" key="1">
    <citation type="journal article" date="2019" name="Int. J. Syst. Evol. Microbiol.">
        <title>The Global Catalogue of Microorganisms (GCM) 10K type strain sequencing project: providing services to taxonomists for standard genome sequencing and annotation.</title>
        <authorList>
            <consortium name="The Broad Institute Genomics Platform"/>
            <consortium name="The Broad Institute Genome Sequencing Center for Infectious Disease"/>
            <person name="Wu L."/>
            <person name="Ma J."/>
        </authorList>
    </citation>
    <scope>NUCLEOTIDE SEQUENCE [LARGE SCALE GENOMIC DNA]</scope>
    <source>
        <strain evidence="5 6">JCM 14307</strain>
    </source>
</reference>
<protein>
    <recommendedName>
        <fullName evidence="4">HTH tetR-type domain-containing protein</fullName>
    </recommendedName>
</protein>
<dbReference type="SUPFAM" id="SSF46689">
    <property type="entry name" value="Homeodomain-like"/>
    <property type="match status" value="1"/>
</dbReference>
<keyword evidence="1 2" id="KW-0238">DNA-binding</keyword>
<dbReference type="Pfam" id="PF17926">
    <property type="entry name" value="TetR_C_21"/>
    <property type="match status" value="1"/>
</dbReference>
<dbReference type="SUPFAM" id="SSF48498">
    <property type="entry name" value="Tetracyclin repressor-like, C-terminal domain"/>
    <property type="match status" value="1"/>
</dbReference>
<keyword evidence="6" id="KW-1185">Reference proteome</keyword>
<dbReference type="InterPro" id="IPR050109">
    <property type="entry name" value="HTH-type_TetR-like_transc_reg"/>
</dbReference>
<dbReference type="PRINTS" id="PR00455">
    <property type="entry name" value="HTHTETR"/>
</dbReference>
<feature type="DNA-binding region" description="H-T-H motif" evidence="2">
    <location>
        <begin position="48"/>
        <end position="67"/>
    </location>
</feature>
<dbReference type="EMBL" id="BAAANF010000015">
    <property type="protein sequence ID" value="GAA1690801.1"/>
    <property type="molecule type" value="Genomic_DNA"/>
</dbReference>
<evidence type="ECO:0000313" key="6">
    <source>
        <dbReference type="Proteomes" id="UP001500280"/>
    </source>
</evidence>
<organism evidence="5 6">
    <name type="scientific">Kribbella yunnanensis</name>
    <dbReference type="NCBI Taxonomy" id="190194"/>
    <lineage>
        <taxon>Bacteria</taxon>
        <taxon>Bacillati</taxon>
        <taxon>Actinomycetota</taxon>
        <taxon>Actinomycetes</taxon>
        <taxon>Propionibacteriales</taxon>
        <taxon>Kribbellaceae</taxon>
        <taxon>Kribbella</taxon>
    </lineage>
</organism>
<dbReference type="Proteomes" id="UP001500280">
    <property type="component" value="Unassembled WGS sequence"/>
</dbReference>
<proteinExistence type="predicted"/>
<feature type="compositionally biased region" description="Basic and acidic residues" evidence="3">
    <location>
        <begin position="15"/>
        <end position="27"/>
    </location>
</feature>
<dbReference type="InterPro" id="IPR001647">
    <property type="entry name" value="HTH_TetR"/>
</dbReference>
<evidence type="ECO:0000256" key="1">
    <source>
        <dbReference type="ARBA" id="ARBA00023125"/>
    </source>
</evidence>
<feature type="domain" description="HTH tetR-type" evidence="4">
    <location>
        <begin position="25"/>
        <end position="85"/>
    </location>
</feature>
<dbReference type="InterPro" id="IPR036271">
    <property type="entry name" value="Tet_transcr_reg_TetR-rel_C_sf"/>
</dbReference>
<evidence type="ECO:0000256" key="2">
    <source>
        <dbReference type="PROSITE-ProRule" id="PRU00335"/>
    </source>
</evidence>
<gene>
    <name evidence="5" type="ORF">GCM10009745_40040</name>
</gene>
<dbReference type="PROSITE" id="PS50977">
    <property type="entry name" value="HTH_TETR_2"/>
    <property type="match status" value="1"/>
</dbReference>